<feature type="domain" description="Probable transposase IS891/IS1136/IS1341" evidence="2">
    <location>
        <begin position="18"/>
        <end position="75"/>
    </location>
</feature>
<accession>A0A7X5TLQ2</accession>
<name>A0A7X5TLQ2_9GAMM</name>
<gene>
    <name evidence="3" type="ORF">C5470_18635</name>
</gene>
<dbReference type="EMBL" id="PUJV01000030">
    <property type="protein sequence ID" value="NHB98266.1"/>
    <property type="molecule type" value="Genomic_DNA"/>
</dbReference>
<proteinExistence type="predicted"/>
<sequence>MASPNIGHQKNLRCAFSQSKRQRGKRGKAQLRVAKCHEHYANARHDFRHKLSRQLVDENQAVIVETLKSSNMLKNRRLAKHIVDVS</sequence>
<feature type="region of interest" description="Disordered" evidence="1">
    <location>
        <begin position="1"/>
        <end position="32"/>
    </location>
</feature>
<comment type="caution">
    <text evidence="3">The sequence shown here is derived from an EMBL/GenBank/DDBJ whole genome shotgun (WGS) entry which is preliminary data.</text>
</comment>
<dbReference type="Proteomes" id="UP000547931">
    <property type="component" value="Unassembled WGS sequence"/>
</dbReference>
<dbReference type="InterPro" id="IPR001959">
    <property type="entry name" value="Transposase"/>
</dbReference>
<evidence type="ECO:0000313" key="3">
    <source>
        <dbReference type="EMBL" id="NHB98266.1"/>
    </source>
</evidence>
<keyword evidence="4" id="KW-1185">Reference proteome</keyword>
<evidence type="ECO:0000259" key="2">
    <source>
        <dbReference type="Pfam" id="PF01385"/>
    </source>
</evidence>
<organism evidence="3 4">
    <name type="scientific">Photorhabdus stackebrandtii</name>
    <dbReference type="NCBI Taxonomy" id="1123042"/>
    <lineage>
        <taxon>Bacteria</taxon>
        <taxon>Pseudomonadati</taxon>
        <taxon>Pseudomonadota</taxon>
        <taxon>Gammaproteobacteria</taxon>
        <taxon>Enterobacterales</taxon>
        <taxon>Morganellaceae</taxon>
        <taxon>Photorhabdus</taxon>
    </lineage>
</organism>
<protein>
    <recommendedName>
        <fullName evidence="2">Probable transposase IS891/IS1136/IS1341 domain-containing protein</fullName>
    </recommendedName>
</protein>
<reference evidence="3 4" key="1">
    <citation type="submission" date="2018-02" db="EMBL/GenBank/DDBJ databases">
        <authorList>
            <person name="Machado R.A."/>
        </authorList>
    </citation>
    <scope>NUCLEOTIDE SEQUENCE [LARGE SCALE GENOMIC DNA]</scope>
    <source>
        <strain evidence="3 4">DSM 23271</strain>
    </source>
</reference>
<feature type="compositionally biased region" description="Basic residues" evidence="1">
    <location>
        <begin position="20"/>
        <end position="29"/>
    </location>
</feature>
<dbReference type="AlphaFoldDB" id="A0A7X5TLQ2"/>
<dbReference type="Pfam" id="PF01385">
    <property type="entry name" value="OrfB_IS605"/>
    <property type="match status" value="1"/>
</dbReference>
<evidence type="ECO:0000256" key="1">
    <source>
        <dbReference type="SAM" id="MobiDB-lite"/>
    </source>
</evidence>
<evidence type="ECO:0000313" key="4">
    <source>
        <dbReference type="Proteomes" id="UP000547931"/>
    </source>
</evidence>